<proteinExistence type="predicted"/>
<evidence type="ECO:0000313" key="1">
    <source>
        <dbReference type="EMBL" id="CAI9177435.1"/>
    </source>
</evidence>
<name>A0ABN8ZU46_RANTA</name>
<keyword evidence="2" id="KW-1185">Reference proteome</keyword>
<protein>
    <submittedName>
        <fullName evidence="1">Uncharacterized protein</fullName>
    </submittedName>
</protein>
<evidence type="ECO:0000313" key="2">
    <source>
        <dbReference type="Proteomes" id="UP001176941"/>
    </source>
</evidence>
<dbReference type="Proteomes" id="UP001176941">
    <property type="component" value="Chromosome 7"/>
</dbReference>
<gene>
    <name evidence="1" type="ORF">MRATA1EN1_LOCUS26397</name>
</gene>
<reference evidence="1" key="1">
    <citation type="submission" date="2023-04" db="EMBL/GenBank/DDBJ databases">
        <authorList>
            <consortium name="ELIXIR-Norway"/>
        </authorList>
    </citation>
    <scope>NUCLEOTIDE SEQUENCE [LARGE SCALE GENOMIC DNA]</scope>
</reference>
<organism evidence="1 2">
    <name type="scientific">Rangifer tarandus platyrhynchus</name>
    <name type="common">Svalbard reindeer</name>
    <dbReference type="NCBI Taxonomy" id="3082113"/>
    <lineage>
        <taxon>Eukaryota</taxon>
        <taxon>Metazoa</taxon>
        <taxon>Chordata</taxon>
        <taxon>Craniata</taxon>
        <taxon>Vertebrata</taxon>
        <taxon>Euteleostomi</taxon>
        <taxon>Mammalia</taxon>
        <taxon>Eutheria</taxon>
        <taxon>Laurasiatheria</taxon>
        <taxon>Artiodactyla</taxon>
        <taxon>Ruminantia</taxon>
        <taxon>Pecora</taxon>
        <taxon>Cervidae</taxon>
        <taxon>Odocoileinae</taxon>
        <taxon>Rangifer</taxon>
    </lineage>
</organism>
<sequence length="168" mass="17878">MINRHETRMPIPVHLFSVQHTRDDLGHGTGVHGTWTGVGLRPEKGCGLKGSLSMARLAWGTGGPGFEGFQGPFQIKLVVPGGRKAEQGQHMQTEEQVALGPPRGSHAGSGKSWGWGLGTRLQRGRANTGGSCLGKVLSEQAHTSVRFLGLWKGPQRQAGSTALEEPSK</sequence>
<accession>A0ABN8ZU46</accession>
<dbReference type="EMBL" id="OX459943">
    <property type="protein sequence ID" value="CAI9177435.1"/>
    <property type="molecule type" value="Genomic_DNA"/>
</dbReference>